<protein>
    <submittedName>
        <fullName evidence="1">Putative endoplasmic reticulum membrane protein</fullName>
    </submittedName>
</protein>
<dbReference type="GO" id="GO:0001561">
    <property type="term" value="P:fatty acid alpha-oxidation"/>
    <property type="evidence" value="ECO:0007669"/>
    <property type="project" value="EnsemblFungi"/>
</dbReference>
<dbReference type="GO" id="GO:0005783">
    <property type="term" value="C:endoplasmic reticulum"/>
    <property type="evidence" value="ECO:0007669"/>
    <property type="project" value="TreeGrafter"/>
</dbReference>
<dbReference type="GO" id="GO:0046521">
    <property type="term" value="P:sphingoid catabolic process"/>
    <property type="evidence" value="ECO:0007669"/>
    <property type="project" value="EnsemblFungi"/>
</dbReference>
<dbReference type="GO" id="GO:0016020">
    <property type="term" value="C:membrane"/>
    <property type="evidence" value="ECO:0007669"/>
    <property type="project" value="GOC"/>
</dbReference>
<dbReference type="AlphaFoldDB" id="A0A0W0DVB6"/>
<dbReference type="EMBL" id="LLZZ01000026">
    <property type="protein sequence ID" value="KTB11894.1"/>
    <property type="molecule type" value="Genomic_DNA"/>
</dbReference>
<gene>
    <name evidence="1" type="ORF">AO440_000012</name>
</gene>
<dbReference type="PANTHER" id="PTHR28026">
    <property type="entry name" value="DUF962 DOMAIN PROTEIN (AFU_ORTHOLOGUE AFUA_8G05310)"/>
    <property type="match status" value="1"/>
</dbReference>
<accession>A0A0W0DVB6</accession>
<proteinExistence type="predicted"/>
<dbReference type="InterPro" id="IPR009305">
    <property type="entry name" value="Mpo1-like"/>
</dbReference>
<dbReference type="GO" id="GO:0102672">
    <property type="term" value="F:fatty acid alpha-dioxygenase activity"/>
    <property type="evidence" value="ECO:0007669"/>
    <property type="project" value="EnsemblFungi"/>
</dbReference>
<comment type="caution">
    <text evidence="1">The sequence shown here is derived from an EMBL/GenBank/DDBJ whole genome shotgun (WGS) entry which is preliminary data.</text>
</comment>
<dbReference type="Pfam" id="PF06127">
    <property type="entry name" value="Mpo1-like"/>
    <property type="match status" value="1"/>
</dbReference>
<sequence length="189" mass="21006">MVTSAAATVTGTNTEVGGLRKELGFYKFYHHNTVNVLIHSVCVPTILFTTICILHRVSLPFQIMGVYLTLGHLLALRFAATYCRLHIPVGICATAILVCTLYALDAGLVGLTLKQESGIFVAAWIMQFIGHGVFEKKKPALLDSLEQSLVLAPYFILFEFLFLLGFFPKLRAELESDVTKLKLQEKRQS</sequence>
<dbReference type="VEuPathDB" id="FungiDB:GWK60_A00231"/>
<dbReference type="VEuPathDB" id="FungiDB:B1J91_A00341g"/>
<dbReference type="Proteomes" id="UP000054886">
    <property type="component" value="Unassembled WGS sequence"/>
</dbReference>
<reference evidence="1 2" key="1">
    <citation type="submission" date="2015-10" db="EMBL/GenBank/DDBJ databases">
        <title>Draft genomes sequences of Candida glabrata isolates 1A, 1B, 2A, 2B, 3A and 3B.</title>
        <authorList>
            <person name="Haavelsrud O.E."/>
            <person name="Gaustad P."/>
        </authorList>
    </citation>
    <scope>NUCLEOTIDE SEQUENCE [LARGE SCALE GENOMIC DNA]</scope>
    <source>
        <strain evidence="1">910700640</strain>
    </source>
</reference>
<dbReference type="OrthoDB" id="2124888at2759"/>
<evidence type="ECO:0000313" key="2">
    <source>
        <dbReference type="Proteomes" id="UP000054886"/>
    </source>
</evidence>
<dbReference type="VEuPathDB" id="FungiDB:CAGL0A00341g"/>
<organism evidence="1 2">
    <name type="scientific">Candida glabrata</name>
    <name type="common">Yeast</name>
    <name type="synonym">Torulopsis glabrata</name>
    <dbReference type="NCBI Taxonomy" id="5478"/>
    <lineage>
        <taxon>Eukaryota</taxon>
        <taxon>Fungi</taxon>
        <taxon>Dikarya</taxon>
        <taxon>Ascomycota</taxon>
        <taxon>Saccharomycotina</taxon>
        <taxon>Saccharomycetes</taxon>
        <taxon>Saccharomycetales</taxon>
        <taxon>Saccharomycetaceae</taxon>
        <taxon>Nakaseomyces</taxon>
    </lineage>
</organism>
<dbReference type="VEuPathDB" id="FungiDB:GW608_A00231"/>
<dbReference type="PANTHER" id="PTHR28026:SF9">
    <property type="entry name" value="2-HYDROXY-PALMITIC ACID DIOXYGENASE MPO1"/>
    <property type="match status" value="1"/>
</dbReference>
<evidence type="ECO:0000313" key="1">
    <source>
        <dbReference type="EMBL" id="KTB11894.1"/>
    </source>
</evidence>
<dbReference type="VEuPathDB" id="FungiDB:GVI51_A00209"/>
<name>A0A0W0DVB6_CANGB</name>